<comment type="caution">
    <text evidence="2">The sequence shown here is derived from an EMBL/GenBank/DDBJ whole genome shotgun (WGS) entry which is preliminary data.</text>
</comment>
<keyword evidence="3" id="KW-1185">Reference proteome</keyword>
<gene>
    <name evidence="2" type="ORF">AV530_000499</name>
</gene>
<name>A0A1V4IGR6_PATFA</name>
<organism evidence="2 3">
    <name type="scientific">Patagioenas fasciata monilis</name>
    <dbReference type="NCBI Taxonomy" id="372326"/>
    <lineage>
        <taxon>Eukaryota</taxon>
        <taxon>Metazoa</taxon>
        <taxon>Chordata</taxon>
        <taxon>Craniata</taxon>
        <taxon>Vertebrata</taxon>
        <taxon>Euteleostomi</taxon>
        <taxon>Archelosauria</taxon>
        <taxon>Archosauria</taxon>
        <taxon>Dinosauria</taxon>
        <taxon>Saurischia</taxon>
        <taxon>Theropoda</taxon>
        <taxon>Coelurosauria</taxon>
        <taxon>Aves</taxon>
        <taxon>Neognathae</taxon>
        <taxon>Neoaves</taxon>
        <taxon>Columbimorphae</taxon>
        <taxon>Columbiformes</taxon>
        <taxon>Columbidae</taxon>
        <taxon>Patagioenas</taxon>
    </lineage>
</organism>
<protein>
    <submittedName>
        <fullName evidence="2">Uncharacterized protein</fullName>
    </submittedName>
</protein>
<feature type="region of interest" description="Disordered" evidence="1">
    <location>
        <begin position="1"/>
        <end position="21"/>
    </location>
</feature>
<accession>A0A1V4IGR6</accession>
<reference evidence="2 3" key="1">
    <citation type="submission" date="2016-02" db="EMBL/GenBank/DDBJ databases">
        <title>Band-tailed pigeon sequencing and assembly.</title>
        <authorList>
            <person name="Soares A.E."/>
            <person name="Novak B.J."/>
            <person name="Rice E.S."/>
            <person name="O'Connell B."/>
            <person name="Chang D."/>
            <person name="Weber S."/>
            <person name="Shapiro B."/>
        </authorList>
    </citation>
    <scope>NUCLEOTIDE SEQUENCE [LARGE SCALE GENOMIC DNA]</scope>
    <source>
        <strain evidence="2">BTP2013</strain>
        <tissue evidence="2">Blood</tissue>
    </source>
</reference>
<dbReference type="Proteomes" id="UP000190648">
    <property type="component" value="Unassembled WGS sequence"/>
</dbReference>
<dbReference type="EMBL" id="LSYS01009753">
    <property type="protein sequence ID" value="OPJ58737.1"/>
    <property type="molecule type" value="Genomic_DNA"/>
</dbReference>
<evidence type="ECO:0000313" key="3">
    <source>
        <dbReference type="Proteomes" id="UP000190648"/>
    </source>
</evidence>
<sequence length="132" mass="13996">MAIAGGANITLKPSGKGNPSRSGRRFSFLFCLTLFESASLRSKYNRGCRSVDNSRRGGQLQDHTDVPCRGAVFGSQSSHSTPPVGSFSLQSSGVGDMSHGCLAVLENYLCPCLKSGWTSITGLLYLQIGDGF</sequence>
<evidence type="ECO:0000256" key="1">
    <source>
        <dbReference type="SAM" id="MobiDB-lite"/>
    </source>
</evidence>
<dbReference type="AlphaFoldDB" id="A0A1V4IGR6"/>
<proteinExistence type="predicted"/>
<evidence type="ECO:0000313" key="2">
    <source>
        <dbReference type="EMBL" id="OPJ58737.1"/>
    </source>
</evidence>